<feature type="region of interest" description="Disordered" evidence="1">
    <location>
        <begin position="103"/>
        <end position="129"/>
    </location>
</feature>
<dbReference type="Pfam" id="PF18545">
    <property type="entry name" value="HalOD1"/>
    <property type="match status" value="1"/>
</dbReference>
<dbReference type="InterPro" id="IPR040624">
    <property type="entry name" value="HalOD1"/>
</dbReference>
<evidence type="ECO:0000256" key="1">
    <source>
        <dbReference type="SAM" id="MobiDB-lite"/>
    </source>
</evidence>
<gene>
    <name evidence="3" type="ORF">A6E15_05905</name>
</gene>
<keyword evidence="4" id="KW-1185">Reference proteome</keyword>
<organism evidence="3 4">
    <name type="scientific">Natrinema saccharevitans</name>
    <dbReference type="NCBI Taxonomy" id="301967"/>
    <lineage>
        <taxon>Archaea</taxon>
        <taxon>Methanobacteriati</taxon>
        <taxon>Methanobacteriota</taxon>
        <taxon>Stenosarchaea group</taxon>
        <taxon>Halobacteria</taxon>
        <taxon>Halobacteriales</taxon>
        <taxon>Natrialbaceae</taxon>
        <taxon>Natrinema</taxon>
    </lineage>
</organism>
<proteinExistence type="predicted"/>
<name>A0A1S8AVG4_9EURY</name>
<dbReference type="STRING" id="301967.A6E15_05905"/>
<accession>A0A1S8AVG4</accession>
<dbReference type="EMBL" id="LWLN01000001">
    <property type="protein sequence ID" value="OLZ40551.1"/>
    <property type="molecule type" value="Genomic_DNA"/>
</dbReference>
<comment type="caution">
    <text evidence="3">The sequence shown here is derived from an EMBL/GenBank/DDBJ whole genome shotgun (WGS) entry which is preliminary data.</text>
</comment>
<evidence type="ECO:0000313" key="3">
    <source>
        <dbReference type="EMBL" id="OLZ40551.1"/>
    </source>
</evidence>
<evidence type="ECO:0000259" key="2">
    <source>
        <dbReference type="Pfam" id="PF18545"/>
    </source>
</evidence>
<dbReference type="AlphaFoldDB" id="A0A1S8AVG4"/>
<evidence type="ECO:0000313" key="4">
    <source>
        <dbReference type="Proteomes" id="UP000189370"/>
    </source>
</evidence>
<feature type="domain" description="Halobacterial output" evidence="2">
    <location>
        <begin position="37"/>
        <end position="106"/>
    </location>
</feature>
<dbReference type="Proteomes" id="UP000189370">
    <property type="component" value="Unassembled WGS sequence"/>
</dbReference>
<protein>
    <recommendedName>
        <fullName evidence="2">Halobacterial output domain-containing protein</fullName>
    </recommendedName>
</protein>
<reference evidence="4" key="1">
    <citation type="submission" date="2016-04" db="EMBL/GenBank/DDBJ databases">
        <authorList>
            <person name="Chen S.-C."/>
            <person name="Lai M.-C."/>
        </authorList>
    </citation>
    <scope>NUCLEOTIDE SEQUENCE [LARGE SCALE GENOMIC DNA]</scope>
    <source>
        <strain evidence="4">AB14</strain>
    </source>
</reference>
<sequence length="129" mass="13211">MNTPAGSIDALEIVDSMHAVEFDPDAGLFRATYDRTRDRSSLAVVAAVAVASSTTPVDLAPLHTAVETAALDSLFPGSVDDAEPARISFPYEGFEVTVSGTGAIELDSQGEQPAANAPDGTTGVSSGTR</sequence>
<dbReference type="RefSeq" id="WP_084177340.1">
    <property type="nucleotide sequence ID" value="NZ_LWLN01000001.1"/>
</dbReference>